<comment type="similarity">
    <text evidence="2">Belongs to the outer membrane factor (OMF) (TC 1.B.17) family.</text>
</comment>
<protein>
    <submittedName>
        <fullName evidence="9">Type I secretion protein TolC</fullName>
    </submittedName>
</protein>
<dbReference type="GO" id="GO:0015288">
    <property type="term" value="F:porin activity"/>
    <property type="evidence" value="ECO:0007669"/>
    <property type="project" value="TreeGrafter"/>
</dbReference>
<proteinExistence type="inferred from homology"/>
<name>A0A918XRN9_9PROT</name>
<dbReference type="Gene3D" id="1.20.1600.10">
    <property type="entry name" value="Outer membrane efflux proteins (OEP)"/>
    <property type="match status" value="1"/>
</dbReference>
<reference evidence="9" key="2">
    <citation type="submission" date="2020-09" db="EMBL/GenBank/DDBJ databases">
        <authorList>
            <person name="Sun Q."/>
            <person name="Kim S."/>
        </authorList>
    </citation>
    <scope>NUCLEOTIDE SEQUENCE</scope>
    <source>
        <strain evidence="9">KCTC 42651</strain>
    </source>
</reference>
<dbReference type="PANTHER" id="PTHR30026:SF22">
    <property type="entry name" value="OUTER MEMBRANE EFFLUX PROTEIN"/>
    <property type="match status" value="1"/>
</dbReference>
<keyword evidence="4" id="KW-1134">Transmembrane beta strand</keyword>
<evidence type="ECO:0000256" key="3">
    <source>
        <dbReference type="ARBA" id="ARBA00022448"/>
    </source>
</evidence>
<gene>
    <name evidence="9" type="ORF">GCM10017083_19280</name>
</gene>
<evidence type="ECO:0000256" key="8">
    <source>
        <dbReference type="SAM" id="Coils"/>
    </source>
</evidence>
<dbReference type="RefSeq" id="WP_189988806.1">
    <property type="nucleotide sequence ID" value="NZ_BMZS01000004.1"/>
</dbReference>
<feature type="coiled-coil region" evidence="8">
    <location>
        <begin position="353"/>
        <end position="380"/>
    </location>
</feature>
<evidence type="ECO:0000256" key="1">
    <source>
        <dbReference type="ARBA" id="ARBA00004442"/>
    </source>
</evidence>
<dbReference type="SUPFAM" id="SSF56954">
    <property type="entry name" value="Outer membrane efflux proteins (OEP)"/>
    <property type="match status" value="1"/>
</dbReference>
<dbReference type="Proteomes" id="UP000630353">
    <property type="component" value="Unassembled WGS sequence"/>
</dbReference>
<evidence type="ECO:0000313" key="9">
    <source>
        <dbReference type="EMBL" id="GHD48337.1"/>
    </source>
</evidence>
<dbReference type="NCBIfam" id="TIGR01844">
    <property type="entry name" value="type_I_sec_TolC"/>
    <property type="match status" value="1"/>
</dbReference>
<dbReference type="InterPro" id="IPR051906">
    <property type="entry name" value="TolC-like"/>
</dbReference>
<comment type="subcellular location">
    <subcellularLocation>
        <location evidence="1">Cell outer membrane</location>
    </subcellularLocation>
</comment>
<comment type="caution">
    <text evidence="9">The sequence shown here is derived from an EMBL/GenBank/DDBJ whole genome shotgun (WGS) entry which is preliminary data.</text>
</comment>
<dbReference type="EMBL" id="BMZS01000004">
    <property type="protein sequence ID" value="GHD48337.1"/>
    <property type="molecule type" value="Genomic_DNA"/>
</dbReference>
<organism evidence="9 10">
    <name type="scientific">Thalassobaculum fulvum</name>
    <dbReference type="NCBI Taxonomy" id="1633335"/>
    <lineage>
        <taxon>Bacteria</taxon>
        <taxon>Pseudomonadati</taxon>
        <taxon>Pseudomonadota</taxon>
        <taxon>Alphaproteobacteria</taxon>
        <taxon>Rhodospirillales</taxon>
        <taxon>Thalassobaculaceae</taxon>
        <taxon>Thalassobaculum</taxon>
    </lineage>
</organism>
<keyword evidence="8" id="KW-0175">Coiled coil</keyword>
<evidence type="ECO:0000256" key="4">
    <source>
        <dbReference type="ARBA" id="ARBA00022452"/>
    </source>
</evidence>
<reference evidence="9" key="1">
    <citation type="journal article" date="2014" name="Int. J. Syst. Evol. Microbiol.">
        <title>Complete genome sequence of Corynebacterium casei LMG S-19264T (=DSM 44701T), isolated from a smear-ripened cheese.</title>
        <authorList>
            <consortium name="US DOE Joint Genome Institute (JGI-PGF)"/>
            <person name="Walter F."/>
            <person name="Albersmeier A."/>
            <person name="Kalinowski J."/>
            <person name="Ruckert C."/>
        </authorList>
    </citation>
    <scope>NUCLEOTIDE SEQUENCE</scope>
    <source>
        <strain evidence="9">KCTC 42651</strain>
    </source>
</reference>
<sequence length="463" mass="49837">MPMKRRSIVLAGLLAGWLSGTGLVPAEAMTLEEALALTYETNPGLLAARAQLRAVDENVSQARASWRPNVSSSLSLGVTDQNTKTRGVTTTDDSSFPRTGNLSVSQALYSGGAFGAAIAGAEADVQAQRANLFNSEQETLLQAVTAYVNVLREQATLELQVNNLTRLQKQLEATRDRFRVGEVTRTDVAQAEARVSRARSDRTQAEGNLITARVAFERIVGQVPGSVETPGTPAGLPTGRDEAVDIAVRENFTLVEAKFTELSARHAVEEAEAGLMPTLDLIGQAQKTYDTSGGDNETTSLSAELQLTIPIYQQGTEYSSIRQTKETANRARLLVDNTRRAVVDSAASAFEAYQTALARIESLKAEVKSSEIALEGVQQEATVGARTVLDVLDAEQELLDGQVNLVQAQRDATVASYQLLQALGRLTAQDLNLPVQVYDYDSHYVDVSGKLWGTEPPGRMPGN</sequence>
<dbReference type="GO" id="GO:0009279">
    <property type="term" value="C:cell outer membrane"/>
    <property type="evidence" value="ECO:0007669"/>
    <property type="project" value="UniProtKB-SubCell"/>
</dbReference>
<dbReference type="InterPro" id="IPR003423">
    <property type="entry name" value="OMP_efflux"/>
</dbReference>
<dbReference type="PANTHER" id="PTHR30026">
    <property type="entry name" value="OUTER MEMBRANE PROTEIN TOLC"/>
    <property type="match status" value="1"/>
</dbReference>
<dbReference type="Pfam" id="PF02321">
    <property type="entry name" value="OEP"/>
    <property type="match status" value="2"/>
</dbReference>
<dbReference type="AlphaFoldDB" id="A0A918XRN9"/>
<dbReference type="InterPro" id="IPR010130">
    <property type="entry name" value="T1SS_OMP_TolC"/>
</dbReference>
<keyword evidence="5" id="KW-0812">Transmembrane</keyword>
<evidence type="ECO:0000256" key="2">
    <source>
        <dbReference type="ARBA" id="ARBA00007613"/>
    </source>
</evidence>
<evidence type="ECO:0000256" key="5">
    <source>
        <dbReference type="ARBA" id="ARBA00022692"/>
    </source>
</evidence>
<evidence type="ECO:0000256" key="6">
    <source>
        <dbReference type="ARBA" id="ARBA00023136"/>
    </source>
</evidence>
<keyword evidence="7" id="KW-0998">Cell outer membrane</keyword>
<dbReference type="GO" id="GO:1990281">
    <property type="term" value="C:efflux pump complex"/>
    <property type="evidence" value="ECO:0007669"/>
    <property type="project" value="TreeGrafter"/>
</dbReference>
<keyword evidence="3" id="KW-0813">Transport</keyword>
<keyword evidence="6" id="KW-0472">Membrane</keyword>
<accession>A0A918XRN9</accession>
<evidence type="ECO:0000313" key="10">
    <source>
        <dbReference type="Proteomes" id="UP000630353"/>
    </source>
</evidence>
<dbReference type="GO" id="GO:0015562">
    <property type="term" value="F:efflux transmembrane transporter activity"/>
    <property type="evidence" value="ECO:0007669"/>
    <property type="project" value="InterPro"/>
</dbReference>
<keyword evidence="10" id="KW-1185">Reference proteome</keyword>
<feature type="coiled-coil region" evidence="8">
    <location>
        <begin position="118"/>
        <end position="208"/>
    </location>
</feature>
<evidence type="ECO:0000256" key="7">
    <source>
        <dbReference type="ARBA" id="ARBA00023237"/>
    </source>
</evidence>